<feature type="active site" description="Charge relay system" evidence="5">
    <location>
        <position position="263"/>
    </location>
</feature>
<dbReference type="InterPro" id="IPR000209">
    <property type="entry name" value="Peptidase_S8/S53_dom"/>
</dbReference>
<dbReference type="InterPro" id="IPR022398">
    <property type="entry name" value="Peptidase_S8_His-AS"/>
</dbReference>
<dbReference type="PROSITE" id="PS00138">
    <property type="entry name" value="SUBTILASE_SER"/>
    <property type="match status" value="1"/>
</dbReference>
<feature type="active site" description="Charge relay system" evidence="5">
    <location>
        <position position="102"/>
    </location>
</feature>
<keyword evidence="7" id="KW-1133">Transmembrane helix</keyword>
<feature type="region of interest" description="Disordered" evidence="6">
    <location>
        <begin position="81"/>
        <end position="102"/>
    </location>
</feature>
<accession>A0A7W3JIL6</accession>
<protein>
    <submittedName>
        <fullName evidence="9">Type VII secretion-associated serine protease mycosin</fullName>
    </submittedName>
</protein>
<dbReference type="Pfam" id="PF00082">
    <property type="entry name" value="Peptidase_S8"/>
    <property type="match status" value="1"/>
</dbReference>
<reference evidence="9 10" key="1">
    <citation type="submission" date="2020-07" db="EMBL/GenBank/DDBJ databases">
        <title>Sequencing the genomes of 1000 actinobacteria strains.</title>
        <authorList>
            <person name="Klenk H.-P."/>
        </authorList>
    </citation>
    <scope>NUCLEOTIDE SEQUENCE [LARGE SCALE GENOMIC DNA]</scope>
    <source>
        <strain evidence="9 10">DSM 10309</strain>
    </source>
</reference>
<dbReference type="SUPFAM" id="SSF52743">
    <property type="entry name" value="Subtilisin-like"/>
    <property type="match status" value="1"/>
</dbReference>
<dbReference type="Proteomes" id="UP000522688">
    <property type="component" value="Unassembled WGS sequence"/>
</dbReference>
<evidence type="ECO:0000256" key="1">
    <source>
        <dbReference type="ARBA" id="ARBA00011073"/>
    </source>
</evidence>
<dbReference type="PRINTS" id="PR00723">
    <property type="entry name" value="SUBTILISIN"/>
</dbReference>
<feature type="region of interest" description="Disordered" evidence="6">
    <location>
        <begin position="345"/>
        <end position="369"/>
    </location>
</feature>
<feature type="compositionally biased region" description="Polar residues" evidence="6">
    <location>
        <begin position="83"/>
        <end position="95"/>
    </location>
</feature>
<evidence type="ECO:0000256" key="4">
    <source>
        <dbReference type="ARBA" id="ARBA00022825"/>
    </source>
</evidence>
<proteinExistence type="inferred from homology"/>
<dbReference type="PROSITE" id="PS00137">
    <property type="entry name" value="SUBTILASE_HIS"/>
    <property type="match status" value="1"/>
</dbReference>
<dbReference type="InterPro" id="IPR050131">
    <property type="entry name" value="Peptidase_S8_subtilisin-like"/>
</dbReference>
<dbReference type="InterPro" id="IPR036852">
    <property type="entry name" value="Peptidase_S8/S53_dom_sf"/>
</dbReference>
<dbReference type="Gene3D" id="3.40.50.200">
    <property type="entry name" value="Peptidase S8/S53 domain"/>
    <property type="match status" value="1"/>
</dbReference>
<comment type="caution">
    <text evidence="9">The sequence shown here is derived from an EMBL/GenBank/DDBJ whole genome shotgun (WGS) entry which is preliminary data.</text>
</comment>
<evidence type="ECO:0000256" key="3">
    <source>
        <dbReference type="ARBA" id="ARBA00022801"/>
    </source>
</evidence>
<keyword evidence="4 5" id="KW-0720">Serine protease</keyword>
<sequence>MRRLGGAVASIAAVGVVAVSVLIPAGAARADSIRDDQYWLADYGVEQAWQTSRGAGVTVAVIDTGVDSSVAELEGVVVDGTDVSGQGSSDGQTPVGTDDPTHGTLVGSILAGRGTAPGDGVVGVAPEASLLSVSVGFGTDAVDSDTQIADAVRWSVDHGADVINMSLTRNTLDWPTSWDDAFLYAMENDVVVVAAAGNRGSGTTEVGAPATMPGVLTVAGVDRSGTASFDASSQGITIGVAAPSEKLVGVGPGDIHYSWSGTSGATPIVAGIVALVRGAHPELDADDVINRVISTATPRGTSTPDPLYGYGLVDAAAAVQSTVPAVEANPMGDLAEWIRVHRRAEAPAASPAATTEPAPAPVPTPQADRGDRLQALVPTVESMRSTGIPLIVFGVFGGALAAVGWGAWRQVRRRRDQE</sequence>
<dbReference type="GO" id="GO:0004252">
    <property type="term" value="F:serine-type endopeptidase activity"/>
    <property type="evidence" value="ECO:0007669"/>
    <property type="project" value="UniProtKB-UniRule"/>
</dbReference>
<dbReference type="PANTHER" id="PTHR43806:SF11">
    <property type="entry name" value="CEREVISIN-RELATED"/>
    <property type="match status" value="1"/>
</dbReference>
<organism evidence="9 10">
    <name type="scientific">Frigoribacterium faeni</name>
    <dbReference type="NCBI Taxonomy" id="145483"/>
    <lineage>
        <taxon>Bacteria</taxon>
        <taxon>Bacillati</taxon>
        <taxon>Actinomycetota</taxon>
        <taxon>Actinomycetes</taxon>
        <taxon>Micrococcales</taxon>
        <taxon>Microbacteriaceae</taxon>
        <taxon>Frigoribacterium</taxon>
    </lineage>
</organism>
<dbReference type="InterPro" id="IPR023828">
    <property type="entry name" value="Peptidase_S8_Ser-AS"/>
</dbReference>
<evidence type="ECO:0000313" key="9">
    <source>
        <dbReference type="EMBL" id="MBA8813557.1"/>
    </source>
</evidence>
<dbReference type="EMBL" id="JACGWW010000002">
    <property type="protein sequence ID" value="MBA8813557.1"/>
    <property type="molecule type" value="Genomic_DNA"/>
</dbReference>
<comment type="similarity">
    <text evidence="1 5">Belongs to the peptidase S8 family.</text>
</comment>
<keyword evidence="7" id="KW-0812">Transmembrane</keyword>
<gene>
    <name evidence="9" type="ORF">FB463_001806</name>
</gene>
<evidence type="ECO:0000256" key="2">
    <source>
        <dbReference type="ARBA" id="ARBA00022670"/>
    </source>
</evidence>
<feature type="active site" description="Charge relay system" evidence="5">
    <location>
        <position position="63"/>
    </location>
</feature>
<dbReference type="AlphaFoldDB" id="A0A7W3JIL6"/>
<evidence type="ECO:0000256" key="7">
    <source>
        <dbReference type="SAM" id="Phobius"/>
    </source>
</evidence>
<evidence type="ECO:0000256" key="6">
    <source>
        <dbReference type="SAM" id="MobiDB-lite"/>
    </source>
</evidence>
<keyword evidence="3 5" id="KW-0378">Hydrolase</keyword>
<dbReference type="PROSITE" id="PS51892">
    <property type="entry name" value="SUBTILASE"/>
    <property type="match status" value="1"/>
</dbReference>
<feature type="compositionally biased region" description="Low complexity" evidence="6">
    <location>
        <begin position="346"/>
        <end position="357"/>
    </location>
</feature>
<dbReference type="GO" id="GO:0006508">
    <property type="term" value="P:proteolysis"/>
    <property type="evidence" value="ECO:0007669"/>
    <property type="project" value="UniProtKB-KW"/>
</dbReference>
<name>A0A7W3JIL6_9MICO</name>
<evidence type="ECO:0000313" key="10">
    <source>
        <dbReference type="Proteomes" id="UP000522688"/>
    </source>
</evidence>
<dbReference type="InterPro" id="IPR015500">
    <property type="entry name" value="Peptidase_S8_subtilisin-rel"/>
</dbReference>
<evidence type="ECO:0000259" key="8">
    <source>
        <dbReference type="Pfam" id="PF00082"/>
    </source>
</evidence>
<evidence type="ECO:0000256" key="5">
    <source>
        <dbReference type="PROSITE-ProRule" id="PRU01240"/>
    </source>
</evidence>
<dbReference type="PANTHER" id="PTHR43806">
    <property type="entry name" value="PEPTIDASE S8"/>
    <property type="match status" value="1"/>
</dbReference>
<keyword evidence="2 5" id="KW-0645">Protease</keyword>
<feature type="transmembrane region" description="Helical" evidence="7">
    <location>
        <begin position="387"/>
        <end position="408"/>
    </location>
</feature>
<feature type="domain" description="Peptidase S8/S53" evidence="8">
    <location>
        <begin position="54"/>
        <end position="311"/>
    </location>
</feature>
<keyword evidence="7" id="KW-0472">Membrane</keyword>